<organism evidence="2 3">
    <name type="scientific">Haloglomus irregulare</name>
    <dbReference type="NCBI Taxonomy" id="2234134"/>
    <lineage>
        <taxon>Archaea</taxon>
        <taxon>Methanobacteriati</taxon>
        <taxon>Methanobacteriota</taxon>
        <taxon>Stenosarchaea group</taxon>
        <taxon>Halobacteria</taxon>
        <taxon>Halobacteriales</taxon>
        <taxon>Natronomonadaceae</taxon>
        <taxon>Haloglomus</taxon>
    </lineage>
</organism>
<dbReference type="AlphaFoldDB" id="A0A554N8I0"/>
<evidence type="ECO:0000313" key="2">
    <source>
        <dbReference type="EMBL" id="TSD13706.1"/>
    </source>
</evidence>
<gene>
    <name evidence="2" type="ORF">DP107_11090</name>
</gene>
<dbReference type="Proteomes" id="UP000319894">
    <property type="component" value="Unassembled WGS sequence"/>
</dbReference>
<accession>A0A554N8I0</accession>
<comment type="caution">
    <text evidence="2">The sequence shown here is derived from an EMBL/GenBank/DDBJ whole genome shotgun (WGS) entry which is preliminary data.</text>
</comment>
<feature type="region of interest" description="Disordered" evidence="1">
    <location>
        <begin position="204"/>
        <end position="227"/>
    </location>
</feature>
<sequence>MLRVEFVIPADPNFIYHFEETRPIATATGEFHGNQHTEHAWEGYEYDDLVADVAELAEELDRAPRTDDADRDERFPSLARIYEIIEDDCAQVLRDAGVSSDPIQVGSYDEADYEAMLDDMRCVCETSGSDYRTSREYLENGNYASSSIRERFGSWGSACSAAGIRPGSKHGEQCLGPNGQTLGSRHEQAVAYMLDDHGIEYGVHPSVPDTPWGERLPTSQLRPPDRD</sequence>
<reference evidence="2 3" key="1">
    <citation type="submission" date="2018-06" db="EMBL/GenBank/DDBJ databases">
        <title>Natronomonas sp. F16-60 a new haloarchaeon isolated from a solar saltern of Isla Cristina, Huelva, Spain.</title>
        <authorList>
            <person name="Duran-Viseras A."/>
            <person name="Sanchez-Porro C."/>
            <person name="Ventosa A."/>
        </authorList>
    </citation>
    <scope>NUCLEOTIDE SEQUENCE [LARGE SCALE GENOMIC DNA]</scope>
    <source>
        <strain evidence="2 3">F16-60</strain>
    </source>
</reference>
<name>A0A554N8I0_9EURY</name>
<protein>
    <submittedName>
        <fullName evidence="2">Uncharacterized protein</fullName>
    </submittedName>
</protein>
<dbReference type="InParanoid" id="A0A554N8I0"/>
<proteinExistence type="predicted"/>
<evidence type="ECO:0000256" key="1">
    <source>
        <dbReference type="SAM" id="MobiDB-lite"/>
    </source>
</evidence>
<dbReference type="EMBL" id="QMDX01000006">
    <property type="protein sequence ID" value="TSD13706.1"/>
    <property type="molecule type" value="Genomic_DNA"/>
</dbReference>
<evidence type="ECO:0000313" key="3">
    <source>
        <dbReference type="Proteomes" id="UP000319894"/>
    </source>
</evidence>
<dbReference type="InterPro" id="IPR041025">
    <property type="entry name" value="HNH_repeat"/>
</dbReference>
<keyword evidence="3" id="KW-1185">Reference proteome</keyword>
<dbReference type="RefSeq" id="WP_238330859.1">
    <property type="nucleotide sequence ID" value="NZ_QMDX01000006.1"/>
</dbReference>
<dbReference type="Pfam" id="PF18780">
    <property type="entry name" value="HNH_repeat"/>
    <property type="match status" value="1"/>
</dbReference>